<evidence type="ECO:0000256" key="3">
    <source>
        <dbReference type="ARBA" id="ARBA00022837"/>
    </source>
</evidence>
<dbReference type="SUPFAM" id="SSF50998">
    <property type="entry name" value="Quinoprotein alcohol dehydrogenase-like"/>
    <property type="match status" value="1"/>
</dbReference>
<dbReference type="Pfam" id="PF05567">
    <property type="entry name" value="T4P_PilY1"/>
    <property type="match status" value="1"/>
</dbReference>
<feature type="domain" description="PilY1 beta-propeller" evidence="5">
    <location>
        <begin position="893"/>
        <end position="1143"/>
    </location>
</feature>
<keyword evidence="2" id="KW-0479">Metal-binding</keyword>
<dbReference type="AlphaFoldDB" id="A0A3B1CH37"/>
<keyword evidence="4" id="KW-0281">Fimbrium</keyword>
<organism evidence="6">
    <name type="scientific">hydrothermal vent metagenome</name>
    <dbReference type="NCBI Taxonomy" id="652676"/>
    <lineage>
        <taxon>unclassified sequences</taxon>
        <taxon>metagenomes</taxon>
        <taxon>ecological metagenomes</taxon>
    </lineage>
</organism>
<sequence length="1271" mass="136535">MSLRKSAVSILCFLMLPFALAAANYISLGMFIPVANAQSLPTGCAAGGSFETSASGFDQAKLDMTSVSVNTNGGLILDTGAGSLDINNIIVPFEQVVSTVFLLEGAGYRSDIGWFVRQEAEDKLGYTISGTLPFQDLVSAGVTINYLFRTVEDDTDSGCCNGGNGILDTFYDENDNYLGNDVGLTETALQSWGFTPNSGSIPGFVNNGEVDPRDMRKFMANFAAGVEIVYFLHADGDIPSRTYYSKDGWSPDNWNPGNSDKDDAIIYFNLAIASPEQGGPAADINTGVIPTTVTQGFIPTAARDRLGNPDNKTGYPAKGLFDVQMSGLISKRVIKDEKFNHFLVAAPPADPFKWIIGAEDLLGGGDADFNDMLIMIERKTGGVARLKSSEAIGPAAPAYITSVTIKVQDKMPCNGDTQIDYYLSIDDGANWVEVTDWISIATPNEGGASVTGWTYGFPEETFRKSTINFSEMGLTGNKLIWKAELISENDACVPEISFIDLNYNAALNREFSRSSPTILGNILYSASFETPDYNWVEKDLRGHLRSERLYDPLNPTGGLAIVENWDAGAVLTASTPSTRQVITPNITLNMVSGEILGTGDGTVVTFTGTFSSAPIVHSTISITDGLEVFIDKHTTELEGSLTGTGTIDRFTGEFSVTFNSPPGNGVDVVVDYVSYITSSVMDTFNSGAVDKDDLALDNSMITDTSGTRYVYDFNNDGNFSEADATWLKNWVVGYSDGASVKKDWLLSSIDHSSPAIVGAPGLTSWYFGTDVTDDVRDSFDMYRCQQRNRKTIALVGSRMGMLNAFYAGEYRPYYIDESLFSGVCSAGSLESFRNAVNPPTCFNTNNDPTYPGPGKTCSSGGALNMIINRGYYDWTSGSPNYGIGSELWSAIPADQLAKLKNNKMKGEDRAFVDASPAVAHVQFKDNSWHAIVISAEGNGGDHIFALDITDPNTPTFLWEFADPDLFRSRSSPSVAVIGQIVSETGVKWVAFFVSGINTEAGEYPSIYMLDVETGKKLERIYLDTEPSGIGGTPSGQPAVLDSDGNGYADKLYIGTDKGYMYKVNLPDDPSSSGGVISVCTLYNAGQPIYASPSAVVKNTVNTAGEIDYRTVVFFGTGDSPSQEDSVSDQYYFYAIEDKDEIGACSPGSMLWNYALPAGQRIFASAFATAGQVYFGTSASDTDDPCAPPTPAASAAGQPTGVIFALNAETGAVLYQEAVGNITSTPVVDDEQLYIKTTDGSLFGFGGNTFQNKTKQGGLSEAKVKSWREISQ</sequence>
<proteinExistence type="predicted"/>
<dbReference type="EMBL" id="UOGE01000112">
    <property type="protein sequence ID" value="VAX25891.1"/>
    <property type="molecule type" value="Genomic_DNA"/>
</dbReference>
<dbReference type="Gene3D" id="2.130.10.10">
    <property type="entry name" value="YVTN repeat-like/Quinoprotein amine dehydrogenase"/>
    <property type="match status" value="2"/>
</dbReference>
<reference evidence="6" key="1">
    <citation type="submission" date="2018-06" db="EMBL/GenBank/DDBJ databases">
        <authorList>
            <person name="Zhirakovskaya E."/>
        </authorList>
    </citation>
    <scope>NUCLEOTIDE SEQUENCE</scope>
</reference>
<dbReference type="GO" id="GO:0046872">
    <property type="term" value="F:metal ion binding"/>
    <property type="evidence" value="ECO:0007669"/>
    <property type="project" value="UniProtKB-KW"/>
</dbReference>
<gene>
    <name evidence="6" type="ORF">MNBD_NITROSPINAE02-430</name>
</gene>
<dbReference type="PANTHER" id="PTHR34512:SF30">
    <property type="entry name" value="OUTER MEMBRANE PROTEIN ASSEMBLY FACTOR BAMB"/>
    <property type="match status" value="1"/>
</dbReference>
<dbReference type="GO" id="GO:0009289">
    <property type="term" value="C:pilus"/>
    <property type="evidence" value="ECO:0007669"/>
    <property type="project" value="UniProtKB-SubCell"/>
</dbReference>
<dbReference type="InterPro" id="IPR015943">
    <property type="entry name" value="WD40/YVTN_repeat-like_dom_sf"/>
</dbReference>
<comment type="subcellular location">
    <subcellularLocation>
        <location evidence="1">Fimbrium</location>
    </subcellularLocation>
</comment>
<accession>A0A3B1CH37</accession>
<evidence type="ECO:0000313" key="6">
    <source>
        <dbReference type="EMBL" id="VAX25891.1"/>
    </source>
</evidence>
<evidence type="ECO:0000256" key="4">
    <source>
        <dbReference type="ARBA" id="ARBA00023263"/>
    </source>
</evidence>
<evidence type="ECO:0000259" key="5">
    <source>
        <dbReference type="Pfam" id="PF05567"/>
    </source>
</evidence>
<evidence type="ECO:0000256" key="1">
    <source>
        <dbReference type="ARBA" id="ARBA00004561"/>
    </source>
</evidence>
<name>A0A3B1CH37_9ZZZZ</name>
<protein>
    <submittedName>
        <fullName evidence="6">Type IV fimbrial biogenesis protein PilY1</fullName>
    </submittedName>
</protein>
<dbReference type="InterPro" id="IPR008707">
    <property type="entry name" value="B-propeller_PilY1"/>
</dbReference>
<evidence type="ECO:0000256" key="2">
    <source>
        <dbReference type="ARBA" id="ARBA00022723"/>
    </source>
</evidence>
<dbReference type="InterPro" id="IPR011047">
    <property type="entry name" value="Quinoprotein_ADH-like_sf"/>
</dbReference>
<dbReference type="PANTHER" id="PTHR34512">
    <property type="entry name" value="CELL SURFACE PROTEIN"/>
    <property type="match status" value="1"/>
</dbReference>
<keyword evidence="3" id="KW-0106">Calcium</keyword>